<dbReference type="GO" id="GO:0090729">
    <property type="term" value="F:toxin activity"/>
    <property type="evidence" value="ECO:0007669"/>
    <property type="project" value="UniProtKB-KW"/>
</dbReference>
<dbReference type="EMBL" id="PHHA01000033">
    <property type="protein sequence ID" value="PJG84414.1"/>
    <property type="molecule type" value="Genomic_DNA"/>
</dbReference>
<evidence type="ECO:0000313" key="6">
    <source>
        <dbReference type="EMBL" id="PJG84414.1"/>
    </source>
</evidence>
<evidence type="ECO:0000256" key="2">
    <source>
        <dbReference type="ARBA" id="ARBA00022656"/>
    </source>
</evidence>
<dbReference type="AlphaFoldDB" id="A0A2M8RZX2"/>
<dbReference type="Pfam" id="PF04829">
    <property type="entry name" value="PT-VENN"/>
    <property type="match status" value="1"/>
</dbReference>
<dbReference type="RefSeq" id="WP_165773157.1">
    <property type="nucleotide sequence ID" value="NZ_PHHA01000033.1"/>
</dbReference>
<dbReference type="InterPro" id="IPR006914">
    <property type="entry name" value="VENN_dom"/>
</dbReference>
<feature type="domain" description="VENN motif-containing" evidence="5">
    <location>
        <begin position="8"/>
        <end position="55"/>
    </location>
</feature>
<sequence>KLYDKPADTLTESEKQHVVFLSQLASGLAAGITGDSTTNAVAGAETGKRAVENNFYLKEAMNAANNYVAYADKEAKLNAVINQVTPEIMDKLRKEHSVLMNITDGIYYIGLQSGEVLKFTHEVMIEAAPFVLASGTSAGVNIGLKAAEYALSHPKTTETVVAGSYATYKDIQSGEISFEKGSVSDALLKVGSNYGTAGVKSHLSSSQQLAFETAYTGIIKANEKGSTPEGVAAEVLAKDAGIGVTGIIDSRLNKSGLSPFTKQIFSLIASDYVESKVKNEYESKTIKDDK</sequence>
<keyword evidence="3" id="KW-1266">Target cell cytoplasm</keyword>
<comment type="caution">
    <text evidence="6">The sequence shown here is derived from an EMBL/GenBank/DDBJ whole genome shotgun (WGS) entry which is preliminary data.</text>
</comment>
<dbReference type="Proteomes" id="UP000229329">
    <property type="component" value="Unassembled WGS sequence"/>
</dbReference>
<reference evidence="6 7" key="1">
    <citation type="submission" date="2017-11" db="EMBL/GenBank/DDBJ databases">
        <title>Reclassification of Bisgaard taxon 7 as Conservatibacter flavescens gen. nov., sp. nov.</title>
        <authorList>
            <person name="Christensen H."/>
        </authorList>
    </citation>
    <scope>NUCLEOTIDE SEQUENCE [LARGE SCALE GENOMIC DNA]</scope>
    <source>
        <strain evidence="6 7">7_4</strain>
    </source>
</reference>
<gene>
    <name evidence="6" type="ORF">CVP05_11470</name>
</gene>
<name>A0A2M8RZX2_9PAST</name>
<evidence type="ECO:0000256" key="4">
    <source>
        <dbReference type="ARBA" id="ARBA00023026"/>
    </source>
</evidence>
<evidence type="ECO:0000256" key="1">
    <source>
        <dbReference type="ARBA" id="ARBA00004219"/>
    </source>
</evidence>
<evidence type="ECO:0000313" key="7">
    <source>
        <dbReference type="Proteomes" id="UP000229329"/>
    </source>
</evidence>
<accession>A0A2M8RZX2</accession>
<evidence type="ECO:0000259" key="5">
    <source>
        <dbReference type="Pfam" id="PF04829"/>
    </source>
</evidence>
<keyword evidence="2" id="KW-0800">Toxin</keyword>
<feature type="non-terminal residue" evidence="6">
    <location>
        <position position="1"/>
    </location>
</feature>
<evidence type="ECO:0000256" key="3">
    <source>
        <dbReference type="ARBA" id="ARBA00022913"/>
    </source>
</evidence>
<comment type="subcellular location">
    <subcellularLocation>
        <location evidence="1">Target cell</location>
        <location evidence="1">Target cell cytoplasm</location>
    </subcellularLocation>
</comment>
<organism evidence="6 7">
    <name type="scientific">Conservatibacter flavescens</name>
    <dbReference type="NCBI Taxonomy" id="28161"/>
    <lineage>
        <taxon>Bacteria</taxon>
        <taxon>Pseudomonadati</taxon>
        <taxon>Pseudomonadota</taxon>
        <taxon>Gammaproteobacteria</taxon>
        <taxon>Pasteurellales</taxon>
        <taxon>Pasteurellaceae</taxon>
        <taxon>Conservatibacter</taxon>
    </lineage>
</organism>
<protein>
    <recommendedName>
        <fullName evidence="5">VENN motif-containing domain-containing protein</fullName>
    </recommendedName>
</protein>
<proteinExistence type="predicted"/>
<keyword evidence="7" id="KW-1185">Reference proteome</keyword>
<keyword evidence="4" id="KW-0843">Virulence</keyword>